<proteinExistence type="predicted"/>
<evidence type="ECO:0000313" key="2">
    <source>
        <dbReference type="Proteomes" id="UP000755585"/>
    </source>
</evidence>
<organism evidence="1 2">
    <name type="scientific">Kribbella aluminosa</name>
    <dbReference type="NCBI Taxonomy" id="416017"/>
    <lineage>
        <taxon>Bacteria</taxon>
        <taxon>Bacillati</taxon>
        <taxon>Actinomycetota</taxon>
        <taxon>Actinomycetes</taxon>
        <taxon>Propionibacteriales</taxon>
        <taxon>Kribbellaceae</taxon>
        <taxon>Kribbella</taxon>
    </lineage>
</organism>
<gene>
    <name evidence="1" type="ORF">JOF29_005718</name>
</gene>
<sequence>MTAQQVFAVGRPALRLISPITLLMRGVVASQNLELAESRPYMVLDGRAVRRQRHR</sequence>
<name>A0ABS4USJ0_9ACTN</name>
<accession>A0ABS4USJ0</accession>
<evidence type="ECO:0000313" key="1">
    <source>
        <dbReference type="EMBL" id="MBP2354608.1"/>
    </source>
</evidence>
<keyword evidence="2" id="KW-1185">Reference proteome</keyword>
<dbReference type="Proteomes" id="UP000755585">
    <property type="component" value="Unassembled WGS sequence"/>
</dbReference>
<protein>
    <submittedName>
        <fullName evidence="1">Uncharacterized protein</fullName>
    </submittedName>
</protein>
<dbReference type="RefSeq" id="WP_209697393.1">
    <property type="nucleotide sequence ID" value="NZ_BAAAVU010000031.1"/>
</dbReference>
<dbReference type="EMBL" id="JAGINT010000002">
    <property type="protein sequence ID" value="MBP2354608.1"/>
    <property type="molecule type" value="Genomic_DNA"/>
</dbReference>
<comment type="caution">
    <text evidence="1">The sequence shown here is derived from an EMBL/GenBank/DDBJ whole genome shotgun (WGS) entry which is preliminary data.</text>
</comment>
<reference evidence="1 2" key="1">
    <citation type="submission" date="2021-03" db="EMBL/GenBank/DDBJ databases">
        <title>Sequencing the genomes of 1000 actinobacteria strains.</title>
        <authorList>
            <person name="Klenk H.-P."/>
        </authorList>
    </citation>
    <scope>NUCLEOTIDE SEQUENCE [LARGE SCALE GENOMIC DNA]</scope>
    <source>
        <strain evidence="1 2">DSM 18824</strain>
    </source>
</reference>